<evidence type="ECO:0000313" key="2">
    <source>
        <dbReference type="Proteomes" id="UP001496627"/>
    </source>
</evidence>
<gene>
    <name evidence="1" type="ORF">ABK249_33555</name>
</gene>
<dbReference type="Pfam" id="PF01527">
    <property type="entry name" value="HTH_Tnp_1"/>
    <property type="match status" value="1"/>
</dbReference>
<accession>A0ABV0MFE1</accession>
<reference evidence="1 2" key="1">
    <citation type="submission" date="2024-05" db="EMBL/GenBank/DDBJ databases">
        <title>Neorhizobium sp. Rsf11, a plant growth promoting and heavy metal resistant PAH-degrader.</title>
        <authorList>
            <person name="Golubev S.N."/>
            <person name="Muratova A.Y."/>
            <person name="Markelova M.I."/>
        </authorList>
    </citation>
    <scope>NUCLEOTIDE SEQUENCE [LARGE SCALE GENOMIC DNA]</scope>
    <source>
        <strain evidence="1 2">Rsf11</strain>
    </source>
</reference>
<organism evidence="1 2">
    <name type="scientific">Neorhizobium phenanthreniclasticum</name>
    <dbReference type="NCBI Taxonomy" id="3157917"/>
    <lineage>
        <taxon>Bacteria</taxon>
        <taxon>Pseudomonadati</taxon>
        <taxon>Pseudomonadota</taxon>
        <taxon>Alphaproteobacteria</taxon>
        <taxon>Hyphomicrobiales</taxon>
        <taxon>Rhizobiaceae</taxon>
        <taxon>Rhizobium/Agrobacterium group</taxon>
        <taxon>Neorhizobium</taxon>
    </lineage>
</organism>
<dbReference type="NCBIfam" id="NF047595">
    <property type="entry name" value="IS66_ISRel24_TnpA"/>
    <property type="match status" value="1"/>
</dbReference>
<dbReference type="EMBL" id="JBEAAL010000065">
    <property type="protein sequence ID" value="MEQ1409820.1"/>
    <property type="molecule type" value="Genomic_DNA"/>
</dbReference>
<protein>
    <submittedName>
        <fullName evidence="1">Transposase</fullName>
    </submittedName>
</protein>
<dbReference type="InterPro" id="IPR002514">
    <property type="entry name" value="Transposase_8"/>
</dbReference>
<name>A0ABV0MFE1_9HYPH</name>
<proteinExistence type="predicted"/>
<evidence type="ECO:0000313" key="1">
    <source>
        <dbReference type="EMBL" id="MEQ1409820.1"/>
    </source>
</evidence>
<dbReference type="RefSeq" id="WP_227705927.1">
    <property type="nucleotide sequence ID" value="NZ_JBEAAL010000065.1"/>
</dbReference>
<keyword evidence="2" id="KW-1185">Reference proteome</keyword>
<comment type="caution">
    <text evidence="1">The sequence shown here is derived from an EMBL/GenBank/DDBJ whole genome shotgun (WGS) entry which is preliminary data.</text>
</comment>
<sequence>MVRILSNGKRRYDPVDNDRLIDAALEPGASIAGLALAHGINANQLQNWIRLRQRRQGSEKASAVVASVAASAFVEVVEATAVICPPEPPSLPSQQKLARIRLTALLPNGVRLELEGADMQALSAMIPALGAL</sequence>
<dbReference type="Proteomes" id="UP001496627">
    <property type="component" value="Unassembled WGS sequence"/>
</dbReference>